<feature type="compositionally biased region" description="Basic and acidic residues" evidence="1">
    <location>
        <begin position="25"/>
        <end position="65"/>
    </location>
</feature>
<dbReference type="RefSeq" id="XP_039138301.1">
    <property type="nucleotide sequence ID" value="XM_039282367.1"/>
</dbReference>
<proteinExistence type="predicted"/>
<evidence type="ECO:0000313" key="3">
    <source>
        <dbReference type="RefSeq" id="XP_039138301.1"/>
    </source>
</evidence>
<dbReference type="GeneID" id="120275697"/>
<protein>
    <submittedName>
        <fullName evidence="3">Uncharacterized protein LOC120275697</fullName>
    </submittedName>
</protein>
<keyword evidence="2" id="KW-1185">Reference proteome</keyword>
<evidence type="ECO:0000256" key="1">
    <source>
        <dbReference type="SAM" id="MobiDB-lite"/>
    </source>
</evidence>
<feature type="region of interest" description="Disordered" evidence="1">
    <location>
        <begin position="1"/>
        <end position="137"/>
    </location>
</feature>
<feature type="compositionally biased region" description="Basic and acidic residues" evidence="1">
    <location>
        <begin position="111"/>
        <end position="122"/>
    </location>
</feature>
<sequence>MSRCFPFLHPNREAEALIEPIKLQNGKESRKEKKDRRKEKNREKKDKKENRKRSREDHGNFEPSKHSPKKRKHDEGKGCPAKAGDDGSEQLEKSSITEELGLPLSTYSPYDSDRSQNTKQRENPAATAPSINHNNVGFIVRVRLPLGKKQKDAEALGPNEEDPCFSGRLETPFQSLHCPSSSHRYSSADQSETVSNQEAAETMNKPSNSQQRHSGPSGRVEETYKQDVAQPDGKPSSSQLRYIKTPGEQKVDKVPAGAHTPSTSNQRPSRIERKEQRYRDLVTNWNPQQFQYELSDDSEDNWLFGSRQGKDDDAGCKTGAESSVYGNTTAVSFQPRACYIPEMDMYALPYVVPF</sequence>
<dbReference type="PANTHER" id="PTHR34660">
    <property type="entry name" value="MYB-LIKE PROTEIN X"/>
    <property type="match status" value="1"/>
</dbReference>
<dbReference type="AlphaFoldDB" id="A0AB40CHS8"/>
<feature type="compositionally biased region" description="Polar residues" evidence="1">
    <location>
        <begin position="172"/>
        <end position="214"/>
    </location>
</feature>
<feature type="region of interest" description="Disordered" evidence="1">
    <location>
        <begin position="150"/>
        <end position="273"/>
    </location>
</feature>
<organism evidence="2 3">
    <name type="scientific">Dioscorea cayennensis subsp. rotundata</name>
    <name type="common">White Guinea yam</name>
    <name type="synonym">Dioscorea rotundata</name>
    <dbReference type="NCBI Taxonomy" id="55577"/>
    <lineage>
        <taxon>Eukaryota</taxon>
        <taxon>Viridiplantae</taxon>
        <taxon>Streptophyta</taxon>
        <taxon>Embryophyta</taxon>
        <taxon>Tracheophyta</taxon>
        <taxon>Spermatophyta</taxon>
        <taxon>Magnoliopsida</taxon>
        <taxon>Liliopsida</taxon>
        <taxon>Dioscoreales</taxon>
        <taxon>Dioscoreaceae</taxon>
        <taxon>Dioscorea</taxon>
    </lineage>
</organism>
<gene>
    <name evidence="3" type="primary">LOC120275697</name>
</gene>
<evidence type="ECO:0000313" key="2">
    <source>
        <dbReference type="Proteomes" id="UP001515500"/>
    </source>
</evidence>
<name>A0AB40CHS8_DIOCR</name>
<dbReference type="PANTHER" id="PTHR34660:SF7">
    <property type="entry name" value="DNA LIGASE-LIKE PROTEIN"/>
    <property type="match status" value="1"/>
</dbReference>
<dbReference type="Proteomes" id="UP001515500">
    <property type="component" value="Chromosome 14"/>
</dbReference>
<accession>A0AB40CHS8</accession>
<reference evidence="3" key="1">
    <citation type="submission" date="2025-08" db="UniProtKB">
        <authorList>
            <consortium name="RefSeq"/>
        </authorList>
    </citation>
    <scope>IDENTIFICATION</scope>
</reference>